<keyword evidence="6" id="KW-0539">Nucleus</keyword>
<dbReference type="AlphaFoldDB" id="A0A162XEU8"/>
<keyword evidence="3" id="KW-0805">Transcription regulation</keyword>
<feature type="domain" description="Zn(2)-C6 fungal-type" evidence="8">
    <location>
        <begin position="23"/>
        <end position="53"/>
    </location>
</feature>
<dbReference type="GO" id="GO:0006351">
    <property type="term" value="P:DNA-templated transcription"/>
    <property type="evidence" value="ECO:0007669"/>
    <property type="project" value="InterPro"/>
</dbReference>
<name>A0A162XEU8_PHYB8</name>
<protein>
    <submittedName>
        <fullName evidence="9">Zn(2)-C6 fungal-specific transcription factor</fullName>
    </submittedName>
</protein>
<dbReference type="CDD" id="cd00067">
    <property type="entry name" value="GAL4"/>
    <property type="match status" value="1"/>
</dbReference>
<dbReference type="SMART" id="SM00906">
    <property type="entry name" value="Fungal_trans"/>
    <property type="match status" value="1"/>
</dbReference>
<dbReference type="GO" id="GO:0003677">
    <property type="term" value="F:DNA binding"/>
    <property type="evidence" value="ECO:0007669"/>
    <property type="project" value="InterPro"/>
</dbReference>
<evidence type="ECO:0000313" key="10">
    <source>
        <dbReference type="Proteomes" id="UP000077315"/>
    </source>
</evidence>
<organism evidence="9 10">
    <name type="scientific">Phycomyces blakesleeanus (strain ATCC 8743b / DSM 1359 / FGSC 10004 / NBRC 33097 / NRRL 1555)</name>
    <dbReference type="NCBI Taxonomy" id="763407"/>
    <lineage>
        <taxon>Eukaryota</taxon>
        <taxon>Fungi</taxon>
        <taxon>Fungi incertae sedis</taxon>
        <taxon>Mucoromycota</taxon>
        <taxon>Mucoromycotina</taxon>
        <taxon>Mucoromycetes</taxon>
        <taxon>Mucorales</taxon>
        <taxon>Phycomycetaceae</taxon>
        <taxon>Phycomyces</taxon>
    </lineage>
</organism>
<keyword evidence="2" id="KW-0479">Metal-binding</keyword>
<proteinExistence type="predicted"/>
<dbReference type="PANTHER" id="PTHR47338:SF27">
    <property type="entry name" value="ZN(II)2CYS6 TRANSCRIPTION FACTOR (EUROFUNG)"/>
    <property type="match status" value="1"/>
</dbReference>
<evidence type="ECO:0000256" key="7">
    <source>
        <dbReference type="SAM" id="MobiDB-lite"/>
    </source>
</evidence>
<keyword evidence="10" id="KW-1185">Reference proteome</keyword>
<feature type="region of interest" description="Disordered" evidence="7">
    <location>
        <begin position="763"/>
        <end position="786"/>
    </location>
</feature>
<dbReference type="EMBL" id="KV440979">
    <property type="protein sequence ID" value="OAD74425.1"/>
    <property type="molecule type" value="Genomic_DNA"/>
</dbReference>
<dbReference type="PROSITE" id="PS50048">
    <property type="entry name" value="ZN2_CY6_FUNGAL_2"/>
    <property type="match status" value="1"/>
</dbReference>
<keyword evidence="5" id="KW-0804">Transcription</keyword>
<dbReference type="SMART" id="SM00066">
    <property type="entry name" value="GAL4"/>
    <property type="match status" value="1"/>
</dbReference>
<evidence type="ECO:0000259" key="8">
    <source>
        <dbReference type="PROSITE" id="PS50048"/>
    </source>
</evidence>
<dbReference type="CDD" id="cd12148">
    <property type="entry name" value="fungal_TF_MHR"/>
    <property type="match status" value="1"/>
</dbReference>
<reference evidence="10" key="1">
    <citation type="submission" date="2015-06" db="EMBL/GenBank/DDBJ databases">
        <title>Expansion of signal transduction pathways in fungi by whole-genome duplication.</title>
        <authorList>
            <consortium name="DOE Joint Genome Institute"/>
            <person name="Corrochano L.M."/>
            <person name="Kuo A."/>
            <person name="Marcet-Houben M."/>
            <person name="Polaino S."/>
            <person name="Salamov A."/>
            <person name="Villalobos J.M."/>
            <person name="Alvarez M.I."/>
            <person name="Avalos J."/>
            <person name="Benito E.P."/>
            <person name="Benoit I."/>
            <person name="Burger G."/>
            <person name="Camino L.P."/>
            <person name="Canovas D."/>
            <person name="Cerda-Olmedo E."/>
            <person name="Cheng J.-F."/>
            <person name="Dominguez A."/>
            <person name="Elias M."/>
            <person name="Eslava A.P."/>
            <person name="Glaser F."/>
            <person name="Grimwood J."/>
            <person name="Gutierrez G."/>
            <person name="Heitman J."/>
            <person name="Henrissat B."/>
            <person name="Iturriaga E.A."/>
            <person name="Lang B.F."/>
            <person name="Lavin J.L."/>
            <person name="Lee S."/>
            <person name="Li W."/>
            <person name="Lindquist E."/>
            <person name="Lopez-Garcia S."/>
            <person name="Luque E.M."/>
            <person name="Marcos A.T."/>
            <person name="Martin J."/>
            <person name="McCluskey K."/>
            <person name="Medina H.R."/>
            <person name="Miralles-Duran A."/>
            <person name="Miyazaki A."/>
            <person name="Munoz-Torres E."/>
            <person name="Oguiza J.A."/>
            <person name="Ohm R."/>
            <person name="Olmedo M."/>
            <person name="Orejas M."/>
            <person name="Ortiz-Castellanos L."/>
            <person name="Pisabarro A.G."/>
            <person name="Rodriguez-Romero J."/>
            <person name="Ruiz-Herrera J."/>
            <person name="Ruiz-Vazquez R."/>
            <person name="Sanz C."/>
            <person name="Schackwitz W."/>
            <person name="Schmutz J."/>
            <person name="Shahriari M."/>
            <person name="Shelest E."/>
            <person name="Silva-Franco F."/>
            <person name="Soanes D."/>
            <person name="Syed K."/>
            <person name="Tagua V.G."/>
            <person name="Talbot N.J."/>
            <person name="Thon M."/>
            <person name="De vries R.P."/>
            <person name="Wiebenga A."/>
            <person name="Yadav J.S."/>
            <person name="Braun E.L."/>
            <person name="Baker S."/>
            <person name="Garre V."/>
            <person name="Horwitz B."/>
            <person name="Torres-Martinez S."/>
            <person name="Idnurm A."/>
            <person name="Herrera-Estrella A."/>
            <person name="Gabaldon T."/>
            <person name="Grigoriev I.V."/>
        </authorList>
    </citation>
    <scope>NUCLEOTIDE SEQUENCE [LARGE SCALE GENOMIC DNA]</scope>
    <source>
        <strain evidence="10">NRRL 1555(-)</strain>
    </source>
</reference>
<dbReference type="InterPro" id="IPR036864">
    <property type="entry name" value="Zn2-C6_fun-type_DNA-bd_sf"/>
</dbReference>
<dbReference type="Pfam" id="PF04082">
    <property type="entry name" value="Fungal_trans"/>
    <property type="match status" value="1"/>
</dbReference>
<evidence type="ECO:0000256" key="2">
    <source>
        <dbReference type="ARBA" id="ARBA00022723"/>
    </source>
</evidence>
<dbReference type="Gene3D" id="4.10.240.10">
    <property type="entry name" value="Zn(2)-C6 fungal-type DNA-binding domain"/>
    <property type="match status" value="1"/>
</dbReference>
<evidence type="ECO:0000256" key="4">
    <source>
        <dbReference type="ARBA" id="ARBA00023026"/>
    </source>
</evidence>
<evidence type="ECO:0000256" key="3">
    <source>
        <dbReference type="ARBA" id="ARBA00023015"/>
    </source>
</evidence>
<dbReference type="InParanoid" id="A0A162XEU8"/>
<dbReference type="STRING" id="763407.A0A162XEU8"/>
<dbReference type="PROSITE" id="PS00463">
    <property type="entry name" value="ZN2_CY6_FUNGAL_1"/>
    <property type="match status" value="1"/>
</dbReference>
<dbReference type="GO" id="GO:0000981">
    <property type="term" value="F:DNA-binding transcription factor activity, RNA polymerase II-specific"/>
    <property type="evidence" value="ECO:0007669"/>
    <property type="project" value="InterPro"/>
</dbReference>
<accession>A0A162XEU8</accession>
<sequence length="786" mass="90062">MQEYDPNNDLKTPVQKRKRLAQACIVCRKKKTKCDGVQPECGNCVRLKQECSYIASAKKRIQRQGHIDMLEQRLLKMEAMLAQSIGHDHNQLSPVSETPSDTPGELLTESPASRLEANMDSLYEVPSNPVDTSSPPIESTKNSNIQTACHTQPTFQRNNQWNSNILPSDDEIMHLTQLYLAYLHELVPILNRDILLEAIEKKTVSEFFVLSLFSDRPSIRTDPIWQSGDKYAEKARAILNDVLENPRLEYIQGLLLLTLHYYGCAQGPRSWMYTGMAIRMCLDLELHIEPALEHSIGDVISMDKWTEYETRRKVFWDTFSHDKFASAATGRPSSIPQEDCNTFMPTEDTCLVAEKFYAESIDGRRCMRLSVQRDSSAFPVSVTVCEIFTPNEMPSNREYRQRNWCSQMLREIALMGKITEFVNRGIRRKSPIVCFDPESPFAKLDSQLEEWSIRLPHHMRNTPANFERFRTRPGLSSALFFFAHMLHNAMVVLLHRPALMLSETMALDILQPEMRELIQNSIEKCKSASDNVTLILREINTRIELIPPFLTYLAYTMTTVIINDCFSEKPDESQKAKTALCEHFRLLQTMRPYWAMAHKLYFMIQDLYSSQKQSSKHHSKGKGKGKEKSNMFYSSVNGAEIRWDDAFMKLADPSQPTVLLPSQINPPSVPSFGVSSASQFHMQNAYENSSFLYQAAPFVTPFSTTLNPLWSMSLDGVVLPTTDWTTCIDNDENQFLAAIHAITGANTPSYQMFPLQHVEDNRQNLDNTQTDERWPYRYTDPSGRQP</sequence>
<dbReference type="RefSeq" id="XP_018292465.1">
    <property type="nucleotide sequence ID" value="XM_018438434.1"/>
</dbReference>
<evidence type="ECO:0000313" key="9">
    <source>
        <dbReference type="EMBL" id="OAD74425.1"/>
    </source>
</evidence>
<dbReference type="SUPFAM" id="SSF57701">
    <property type="entry name" value="Zn2/Cys6 DNA-binding domain"/>
    <property type="match status" value="1"/>
</dbReference>
<keyword evidence="4" id="KW-0843">Virulence</keyword>
<evidence type="ECO:0000256" key="1">
    <source>
        <dbReference type="ARBA" id="ARBA00004123"/>
    </source>
</evidence>
<dbReference type="Proteomes" id="UP000077315">
    <property type="component" value="Unassembled WGS sequence"/>
</dbReference>
<evidence type="ECO:0000256" key="5">
    <source>
        <dbReference type="ARBA" id="ARBA00023163"/>
    </source>
</evidence>
<dbReference type="InterPro" id="IPR007219">
    <property type="entry name" value="XnlR_reg_dom"/>
</dbReference>
<dbReference type="VEuPathDB" id="FungiDB:PHYBLDRAFT_181217"/>
<dbReference type="PANTHER" id="PTHR47338">
    <property type="entry name" value="ZN(II)2CYS6 TRANSCRIPTION FACTOR (EUROFUNG)-RELATED"/>
    <property type="match status" value="1"/>
</dbReference>
<dbReference type="GeneID" id="28999340"/>
<dbReference type="GO" id="GO:0005634">
    <property type="term" value="C:nucleus"/>
    <property type="evidence" value="ECO:0007669"/>
    <property type="project" value="UniProtKB-SubCell"/>
</dbReference>
<dbReference type="OrthoDB" id="2123952at2759"/>
<comment type="subcellular location">
    <subcellularLocation>
        <location evidence="1">Nucleus</location>
    </subcellularLocation>
</comment>
<dbReference type="InterPro" id="IPR001138">
    <property type="entry name" value="Zn2Cys6_DnaBD"/>
</dbReference>
<dbReference type="GO" id="GO:0008270">
    <property type="term" value="F:zinc ion binding"/>
    <property type="evidence" value="ECO:0007669"/>
    <property type="project" value="InterPro"/>
</dbReference>
<gene>
    <name evidence="9" type="ORF">PHYBLDRAFT_181217</name>
</gene>
<dbReference type="Pfam" id="PF00172">
    <property type="entry name" value="Zn_clus"/>
    <property type="match status" value="1"/>
</dbReference>
<dbReference type="InterPro" id="IPR050815">
    <property type="entry name" value="TF_fung"/>
</dbReference>
<evidence type="ECO:0000256" key="6">
    <source>
        <dbReference type="ARBA" id="ARBA00023242"/>
    </source>
</evidence>